<dbReference type="AlphaFoldDB" id="A0A3M2MC41"/>
<comment type="caution">
    <text evidence="2">The sequence shown here is derived from an EMBL/GenBank/DDBJ whole genome shotgun (WGS) entry which is preliminary data.</text>
</comment>
<dbReference type="Proteomes" id="UP000282674">
    <property type="component" value="Unassembled WGS sequence"/>
</dbReference>
<feature type="region of interest" description="Disordered" evidence="1">
    <location>
        <begin position="100"/>
        <end position="119"/>
    </location>
</feature>
<protein>
    <submittedName>
        <fullName evidence="2">Uncharacterized protein</fullName>
    </submittedName>
</protein>
<dbReference type="PROSITE" id="PS51257">
    <property type="entry name" value="PROKAR_LIPOPROTEIN"/>
    <property type="match status" value="1"/>
</dbReference>
<organism evidence="2 3">
    <name type="scientific">Actinomadura harenae</name>
    <dbReference type="NCBI Taxonomy" id="2483351"/>
    <lineage>
        <taxon>Bacteria</taxon>
        <taxon>Bacillati</taxon>
        <taxon>Actinomycetota</taxon>
        <taxon>Actinomycetes</taxon>
        <taxon>Streptosporangiales</taxon>
        <taxon>Thermomonosporaceae</taxon>
        <taxon>Actinomadura</taxon>
    </lineage>
</organism>
<reference evidence="2 3" key="1">
    <citation type="submission" date="2018-10" db="EMBL/GenBank/DDBJ databases">
        <title>Isolation from soil.</title>
        <authorList>
            <person name="Hu J."/>
        </authorList>
    </citation>
    <scope>NUCLEOTIDE SEQUENCE [LARGE SCALE GENOMIC DNA]</scope>
    <source>
        <strain evidence="2 3">NEAU-Ht49</strain>
    </source>
</reference>
<evidence type="ECO:0000313" key="2">
    <source>
        <dbReference type="EMBL" id="RMI47061.1"/>
    </source>
</evidence>
<sequence length="146" mass="14602">MRARTLSAGVVGLALLAGGCGGGGEDGSSSPPLPLLSRASEAPSVQDGAVEGTGLAGCREARCEVRVRTGDQIELAEHFEAGPLVVTAVEPDRVSMRWTFEGGGTGSGEAGPSGPVTVGSGRTMLTVRVVAIRSDAATLRLTPGDS</sequence>
<feature type="compositionally biased region" description="Gly residues" evidence="1">
    <location>
        <begin position="101"/>
        <end position="111"/>
    </location>
</feature>
<feature type="region of interest" description="Disordered" evidence="1">
    <location>
        <begin position="21"/>
        <end position="51"/>
    </location>
</feature>
<dbReference type="OrthoDB" id="3539433at2"/>
<name>A0A3M2MC41_9ACTN</name>
<keyword evidence="3" id="KW-1185">Reference proteome</keyword>
<feature type="compositionally biased region" description="Low complexity" evidence="1">
    <location>
        <begin position="27"/>
        <end position="44"/>
    </location>
</feature>
<gene>
    <name evidence="2" type="ORF">EBO15_03955</name>
</gene>
<evidence type="ECO:0000256" key="1">
    <source>
        <dbReference type="SAM" id="MobiDB-lite"/>
    </source>
</evidence>
<evidence type="ECO:0000313" key="3">
    <source>
        <dbReference type="Proteomes" id="UP000282674"/>
    </source>
</evidence>
<dbReference type="RefSeq" id="WP_122192922.1">
    <property type="nucleotide sequence ID" value="NZ_JBHSKC010000003.1"/>
</dbReference>
<dbReference type="EMBL" id="RFFG01000005">
    <property type="protein sequence ID" value="RMI47061.1"/>
    <property type="molecule type" value="Genomic_DNA"/>
</dbReference>
<proteinExistence type="predicted"/>
<accession>A0A3M2MC41</accession>